<organism evidence="2 3">
    <name type="scientific">Alienimonas californiensis</name>
    <dbReference type="NCBI Taxonomy" id="2527989"/>
    <lineage>
        <taxon>Bacteria</taxon>
        <taxon>Pseudomonadati</taxon>
        <taxon>Planctomycetota</taxon>
        <taxon>Planctomycetia</taxon>
        <taxon>Planctomycetales</taxon>
        <taxon>Planctomycetaceae</taxon>
        <taxon>Alienimonas</taxon>
    </lineage>
</organism>
<reference evidence="2 3" key="1">
    <citation type="submission" date="2019-02" db="EMBL/GenBank/DDBJ databases">
        <title>Deep-cultivation of Planctomycetes and their phenomic and genomic characterization uncovers novel biology.</title>
        <authorList>
            <person name="Wiegand S."/>
            <person name="Jogler M."/>
            <person name="Boedeker C."/>
            <person name="Pinto D."/>
            <person name="Vollmers J."/>
            <person name="Rivas-Marin E."/>
            <person name="Kohn T."/>
            <person name="Peeters S.H."/>
            <person name="Heuer A."/>
            <person name="Rast P."/>
            <person name="Oberbeckmann S."/>
            <person name="Bunk B."/>
            <person name="Jeske O."/>
            <person name="Meyerdierks A."/>
            <person name="Storesund J.E."/>
            <person name="Kallscheuer N."/>
            <person name="Luecker S."/>
            <person name="Lage O.M."/>
            <person name="Pohl T."/>
            <person name="Merkel B.J."/>
            <person name="Hornburger P."/>
            <person name="Mueller R.-W."/>
            <person name="Bruemmer F."/>
            <person name="Labrenz M."/>
            <person name="Spormann A.M."/>
            <person name="Op den Camp H."/>
            <person name="Overmann J."/>
            <person name="Amann R."/>
            <person name="Jetten M.S.M."/>
            <person name="Mascher T."/>
            <person name="Medema M.H."/>
            <person name="Devos D.P."/>
            <person name="Kaster A.-K."/>
            <person name="Ovreas L."/>
            <person name="Rohde M."/>
            <person name="Galperin M.Y."/>
            <person name="Jogler C."/>
        </authorList>
    </citation>
    <scope>NUCLEOTIDE SEQUENCE [LARGE SCALE GENOMIC DNA]</scope>
    <source>
        <strain evidence="2 3">CA12</strain>
    </source>
</reference>
<feature type="transmembrane region" description="Helical" evidence="1">
    <location>
        <begin position="269"/>
        <end position="297"/>
    </location>
</feature>
<dbReference type="RefSeq" id="WP_145360800.1">
    <property type="nucleotide sequence ID" value="NZ_CP036265.1"/>
</dbReference>
<sequence length="801" mass="84800">MRPYLAILKDSVREAVRSRTLPFLLAFFTVVLAGVAPLGLRDETAWRLESGDLLDARLLLGELRRDEAKAGPQPGDQVLAALPADVRRAVLSTEADAAPVDAERLRSLLNDDVLTASGFYDEAAFDGVRFNRPNNAFGAPDEEAGEAERLLAEGPKSLPAERLGRLNRLLLSAAFPQAIAAPQDERVFLIYGPWDLPEDFTEFFAANLGLELNRSGVRFIARLLIEPMATWVAGPVGVLIALLVTASLIPQTFEAGAIDLLLSKPVYRTATFLTKFAGGCVFVGLAGLYLCGGLWLIAGVRLGVWDAGLIAAAGILVMQFAVLYSVSAAVGVLWQNAIVCVMASGVVWALSFVVNAAWHQFELWAEQDRPAAVVAGEGEVFQADVHGRVTRWEPNAREWRPALYPPGRRDEAETVIPTYRLAGPHFVPAERSLAALEIYSVSGGPGGTVRSTGSRRLYTATAANDWEGTAGAVAPPLTTHLLIRPDGAPLFAGRLGVYTPWAEGEGPEAPTAGMLAAAVQWIAQQTYPQFEPVIVPPADGSRSPSFAEPFAAAIDPQTGDLAIYAGGVLRLYRAGAAEPAAEITLYDADGPAGKPGGPPAVVVAAGERGALVVAGEGVGKAVAADGSVRDFAPVPGHRPRGFAADPQTGRLALATHGGPLWVGSIDGRGEIVTTDASAGGWGEEGALWIGSGPDEVTQLQPNGDGFREAAQFAPEPGWLADFHRLAITPLHYLLPDSVGLSATLSQLVLGGEVETQEAFGADLDLRQPLLTSNFWGPLIHNFAFMAAILALTSWHVSRTDF</sequence>
<dbReference type="Pfam" id="PF12679">
    <property type="entry name" value="ABC2_membrane_2"/>
    <property type="match status" value="1"/>
</dbReference>
<feature type="transmembrane region" description="Helical" evidence="1">
    <location>
        <begin position="20"/>
        <end position="40"/>
    </location>
</feature>
<feature type="transmembrane region" description="Helical" evidence="1">
    <location>
        <begin position="774"/>
        <end position="796"/>
    </location>
</feature>
<dbReference type="KEGG" id="acaf:CA12_39330"/>
<evidence type="ECO:0000313" key="2">
    <source>
        <dbReference type="EMBL" id="QDT17799.1"/>
    </source>
</evidence>
<feature type="transmembrane region" description="Helical" evidence="1">
    <location>
        <begin position="228"/>
        <end position="249"/>
    </location>
</feature>
<keyword evidence="1" id="KW-0472">Membrane</keyword>
<dbReference type="OrthoDB" id="260214at2"/>
<name>A0A517PEJ3_9PLAN</name>
<dbReference type="GO" id="GO:0140359">
    <property type="term" value="F:ABC-type transporter activity"/>
    <property type="evidence" value="ECO:0007669"/>
    <property type="project" value="InterPro"/>
</dbReference>
<protein>
    <submittedName>
        <fullName evidence="2">ABC-2 family transporter protein</fullName>
    </submittedName>
</protein>
<feature type="transmembrane region" description="Helical" evidence="1">
    <location>
        <begin position="304"/>
        <end position="326"/>
    </location>
</feature>
<feature type="transmembrane region" description="Helical" evidence="1">
    <location>
        <begin position="332"/>
        <end position="354"/>
    </location>
</feature>
<gene>
    <name evidence="2" type="ORF">CA12_39330</name>
</gene>
<accession>A0A517PEJ3</accession>
<dbReference type="GO" id="GO:0005886">
    <property type="term" value="C:plasma membrane"/>
    <property type="evidence" value="ECO:0007669"/>
    <property type="project" value="UniProtKB-SubCell"/>
</dbReference>
<dbReference type="EMBL" id="CP036265">
    <property type="protein sequence ID" value="QDT17799.1"/>
    <property type="molecule type" value="Genomic_DNA"/>
</dbReference>
<dbReference type="AlphaFoldDB" id="A0A517PEJ3"/>
<dbReference type="SUPFAM" id="SSF63825">
    <property type="entry name" value="YWTD domain"/>
    <property type="match status" value="1"/>
</dbReference>
<evidence type="ECO:0000313" key="3">
    <source>
        <dbReference type="Proteomes" id="UP000318741"/>
    </source>
</evidence>
<keyword evidence="1" id="KW-1133">Transmembrane helix</keyword>
<keyword evidence="3" id="KW-1185">Reference proteome</keyword>
<keyword evidence="1" id="KW-0812">Transmembrane</keyword>
<proteinExistence type="predicted"/>
<dbReference type="Proteomes" id="UP000318741">
    <property type="component" value="Chromosome"/>
</dbReference>
<dbReference type="PANTHER" id="PTHR43471">
    <property type="entry name" value="ABC TRANSPORTER PERMEASE"/>
    <property type="match status" value="1"/>
</dbReference>
<evidence type="ECO:0000256" key="1">
    <source>
        <dbReference type="SAM" id="Phobius"/>
    </source>
</evidence>